<accession>A0A8H7APB2</accession>
<name>A0A8H7APB2_9EURO</name>
<feature type="region of interest" description="Disordered" evidence="1">
    <location>
        <begin position="1"/>
        <end position="34"/>
    </location>
</feature>
<sequence>MKETWKAKEAREELESKWSQASSDPHPKKPVLSGCSPCGIYKEDGRVAEIEDAHLGEDSSIQCVVT</sequence>
<gene>
    <name evidence="2" type="ORF">GJ744_006393</name>
</gene>
<evidence type="ECO:0000313" key="2">
    <source>
        <dbReference type="EMBL" id="KAF7510547.1"/>
    </source>
</evidence>
<organism evidence="2 3">
    <name type="scientific">Endocarpon pusillum</name>
    <dbReference type="NCBI Taxonomy" id="364733"/>
    <lineage>
        <taxon>Eukaryota</taxon>
        <taxon>Fungi</taxon>
        <taxon>Dikarya</taxon>
        <taxon>Ascomycota</taxon>
        <taxon>Pezizomycotina</taxon>
        <taxon>Eurotiomycetes</taxon>
        <taxon>Chaetothyriomycetidae</taxon>
        <taxon>Verrucariales</taxon>
        <taxon>Verrucariaceae</taxon>
        <taxon>Endocarpon</taxon>
    </lineage>
</organism>
<evidence type="ECO:0000313" key="3">
    <source>
        <dbReference type="Proteomes" id="UP000606974"/>
    </source>
</evidence>
<dbReference type="EMBL" id="JAACFV010000029">
    <property type="protein sequence ID" value="KAF7510547.1"/>
    <property type="molecule type" value="Genomic_DNA"/>
</dbReference>
<protein>
    <submittedName>
        <fullName evidence="2">Uncharacterized protein</fullName>
    </submittedName>
</protein>
<reference evidence="2" key="1">
    <citation type="submission" date="2020-02" db="EMBL/GenBank/DDBJ databases">
        <authorList>
            <person name="Palmer J.M."/>
        </authorList>
    </citation>
    <scope>NUCLEOTIDE SEQUENCE</scope>
    <source>
        <strain evidence="2">EPUS1.4</strain>
        <tissue evidence="2">Thallus</tissue>
    </source>
</reference>
<dbReference type="AlphaFoldDB" id="A0A8H7APB2"/>
<proteinExistence type="predicted"/>
<keyword evidence="3" id="KW-1185">Reference proteome</keyword>
<feature type="compositionally biased region" description="Basic and acidic residues" evidence="1">
    <location>
        <begin position="1"/>
        <end position="16"/>
    </location>
</feature>
<dbReference type="Proteomes" id="UP000606974">
    <property type="component" value="Unassembled WGS sequence"/>
</dbReference>
<comment type="caution">
    <text evidence="2">The sequence shown here is derived from an EMBL/GenBank/DDBJ whole genome shotgun (WGS) entry which is preliminary data.</text>
</comment>
<evidence type="ECO:0000256" key="1">
    <source>
        <dbReference type="SAM" id="MobiDB-lite"/>
    </source>
</evidence>